<evidence type="ECO:0000313" key="1">
    <source>
        <dbReference type="EMBL" id="CDZ84890.1"/>
    </source>
</evidence>
<name>A0A078LDJ5_CITKO</name>
<gene>
    <name evidence="1" type="ORF">BN1086_03076</name>
</gene>
<organism evidence="1">
    <name type="scientific">Citrobacter koseri</name>
    <name type="common">Citrobacter diversus</name>
    <dbReference type="NCBI Taxonomy" id="545"/>
    <lineage>
        <taxon>Bacteria</taxon>
        <taxon>Pseudomonadati</taxon>
        <taxon>Pseudomonadota</taxon>
        <taxon>Gammaproteobacteria</taxon>
        <taxon>Enterobacterales</taxon>
        <taxon>Enterobacteriaceae</taxon>
        <taxon>Citrobacter</taxon>
    </lineage>
</organism>
<sequence length="43" mass="4712">MFFLSSAGGGADFDVYHPYSFITLINYLLAKEVGYVGLGDYLS</sequence>
<reference evidence="1" key="1">
    <citation type="submission" date="2014-06" db="EMBL/GenBank/DDBJ databases">
        <authorList>
            <person name="Urmite Genomes Urmite Genomes"/>
        </authorList>
    </citation>
    <scope>NUCLEOTIDE SEQUENCE</scope>
</reference>
<proteinExistence type="predicted"/>
<dbReference type="AlphaFoldDB" id="A0A078LDJ5"/>
<dbReference type="EMBL" id="LK931336">
    <property type="protein sequence ID" value="CDZ84890.1"/>
    <property type="molecule type" value="Genomic_DNA"/>
</dbReference>
<accession>A0A078LDJ5</accession>
<protein>
    <submittedName>
        <fullName evidence="1">Uncharacterized protein</fullName>
    </submittedName>
</protein>